<name>A0A066WGK8_TILAU</name>
<dbReference type="EMBL" id="JMSN01000005">
    <property type="protein sequence ID" value="KDN52911.1"/>
    <property type="molecule type" value="Genomic_DNA"/>
</dbReference>
<dbReference type="OrthoDB" id="2153661at2759"/>
<evidence type="ECO:0000313" key="2">
    <source>
        <dbReference type="EMBL" id="KDN52911.1"/>
    </source>
</evidence>
<dbReference type="Gene3D" id="1.20.58.1180">
    <property type="match status" value="1"/>
</dbReference>
<gene>
    <name evidence="2" type="ORF">K437DRAFT_277322</name>
</gene>
<evidence type="ECO:0000256" key="1">
    <source>
        <dbReference type="SAM" id="MobiDB-lite"/>
    </source>
</evidence>
<protein>
    <submittedName>
        <fullName evidence="2">PEBP-like protein</fullName>
    </submittedName>
</protein>
<dbReference type="Gene3D" id="3.90.280.10">
    <property type="entry name" value="PEBP-like"/>
    <property type="match status" value="1"/>
</dbReference>
<keyword evidence="3" id="KW-1185">Reference proteome</keyword>
<proteinExistence type="predicted"/>
<dbReference type="InterPro" id="IPR008914">
    <property type="entry name" value="PEBP"/>
</dbReference>
<dbReference type="OMA" id="FRTQWDE"/>
<evidence type="ECO:0000313" key="3">
    <source>
        <dbReference type="Proteomes" id="UP000027361"/>
    </source>
</evidence>
<sequence length="379" mass="42025">MVTNRTASSSAATSQSHDPSTPSSSAGASGASSSAAWMRPIPPGVEPAYDEALAYLSQYQREKRGQVEGLKKEAVSSRGSPEAVNNLQMQIEELEIVAELDDPQVRWDFENGKIDMSRPVHRYLREQAWRRAGPLRKLTERCKLMRVVPDVVPYVTPSADLQVFFGEGAGYGDHGGNGGEVLAGVFLDADVTLEKPRLEATAFHTDERLYTILMVDPDSPDEFEATFQPYAHWLLEDVPLSATRSSIDYNTSVREILPYVPPHPQRGTPYHRYVTLLLTEAPEANSSNSDAAPAPSTPVSEVARHGFSVSEYMARRNLHVAGIHFWREEWKQGRTSAAVKKVYSEILKQPEPTYAKPLKPDPYKDEVAGDASSRYFSSQ</sequence>
<comment type="caution">
    <text evidence="2">The sequence shown here is derived from an EMBL/GenBank/DDBJ whole genome shotgun (WGS) entry which is preliminary data.</text>
</comment>
<dbReference type="FunCoup" id="A0A066WGK8">
    <property type="interactions" value="8"/>
</dbReference>
<dbReference type="Proteomes" id="UP000027361">
    <property type="component" value="Unassembled WGS sequence"/>
</dbReference>
<dbReference type="Pfam" id="PF01161">
    <property type="entry name" value="PBP"/>
    <property type="match status" value="1"/>
</dbReference>
<dbReference type="HOGENOM" id="CLU_035836_1_1_1"/>
<dbReference type="AlphaFoldDB" id="A0A066WGK8"/>
<dbReference type="InParanoid" id="A0A066WGK8"/>
<dbReference type="InterPro" id="IPR036610">
    <property type="entry name" value="PEBP-like_sf"/>
</dbReference>
<dbReference type="PANTHER" id="PTHR11362:SF82">
    <property type="entry name" value="PHOSPHATIDYLETHANOLAMINE-BINDING PROTEIN 4"/>
    <property type="match status" value="1"/>
</dbReference>
<dbReference type="RefSeq" id="XP_013245750.1">
    <property type="nucleotide sequence ID" value="XM_013390296.1"/>
</dbReference>
<feature type="region of interest" description="Disordered" evidence="1">
    <location>
        <begin position="350"/>
        <end position="379"/>
    </location>
</feature>
<dbReference type="CDD" id="cd00866">
    <property type="entry name" value="PEBP_euk"/>
    <property type="match status" value="1"/>
</dbReference>
<dbReference type="PANTHER" id="PTHR11362">
    <property type="entry name" value="PHOSPHATIDYLETHANOLAMINE-BINDING PROTEIN"/>
    <property type="match status" value="1"/>
</dbReference>
<reference evidence="2 3" key="1">
    <citation type="submission" date="2014-05" db="EMBL/GenBank/DDBJ databases">
        <title>Draft genome sequence of a rare smut relative, Tilletiaria anomala UBC 951.</title>
        <authorList>
            <consortium name="DOE Joint Genome Institute"/>
            <person name="Toome M."/>
            <person name="Kuo A."/>
            <person name="Henrissat B."/>
            <person name="Lipzen A."/>
            <person name="Tritt A."/>
            <person name="Yoshinaga Y."/>
            <person name="Zane M."/>
            <person name="Barry K."/>
            <person name="Grigoriev I.V."/>
            <person name="Spatafora J.W."/>
            <person name="Aimea M.C."/>
        </authorList>
    </citation>
    <scope>NUCLEOTIDE SEQUENCE [LARGE SCALE GENOMIC DNA]</scope>
    <source>
        <strain evidence="2 3">UBC 951</strain>
    </source>
</reference>
<dbReference type="STRING" id="1037660.A0A066WGK8"/>
<accession>A0A066WGK8</accession>
<feature type="compositionally biased region" description="Low complexity" evidence="1">
    <location>
        <begin position="1"/>
        <end position="36"/>
    </location>
</feature>
<dbReference type="GeneID" id="25266807"/>
<feature type="compositionally biased region" description="Basic and acidic residues" evidence="1">
    <location>
        <begin position="358"/>
        <end position="367"/>
    </location>
</feature>
<dbReference type="InterPro" id="IPR035810">
    <property type="entry name" value="PEBP_euk"/>
</dbReference>
<dbReference type="SUPFAM" id="SSF49777">
    <property type="entry name" value="PEBP-like"/>
    <property type="match status" value="1"/>
</dbReference>
<feature type="region of interest" description="Disordered" evidence="1">
    <location>
        <begin position="1"/>
        <end position="43"/>
    </location>
</feature>
<organism evidence="2 3">
    <name type="scientific">Tilletiaria anomala (strain ATCC 24038 / CBS 436.72 / UBC 951)</name>
    <dbReference type="NCBI Taxonomy" id="1037660"/>
    <lineage>
        <taxon>Eukaryota</taxon>
        <taxon>Fungi</taxon>
        <taxon>Dikarya</taxon>
        <taxon>Basidiomycota</taxon>
        <taxon>Ustilaginomycotina</taxon>
        <taxon>Exobasidiomycetes</taxon>
        <taxon>Georgefischeriales</taxon>
        <taxon>Tilletiariaceae</taxon>
        <taxon>Tilletiaria</taxon>
    </lineage>
</organism>